<dbReference type="PANTHER" id="PTHR10535">
    <property type="entry name" value="DNA-DIRECTED RNA POLYMERASES I, II, AND III SUBUNIT RPABC1"/>
    <property type="match status" value="1"/>
</dbReference>
<dbReference type="PROSITE" id="PS01110">
    <property type="entry name" value="RNA_POL_H_23KD"/>
    <property type="match status" value="1"/>
</dbReference>
<evidence type="ECO:0000256" key="3">
    <source>
        <dbReference type="ARBA" id="ARBA00025765"/>
    </source>
</evidence>
<keyword evidence="2" id="KW-0804">Transcription</keyword>
<dbReference type="EMBL" id="LHYL01000003">
    <property type="protein sequence ID" value="KXB08900.1"/>
    <property type="molecule type" value="Genomic_DNA"/>
</dbReference>
<evidence type="ECO:0000313" key="6">
    <source>
        <dbReference type="Proteomes" id="UP000070248"/>
    </source>
</evidence>
<dbReference type="GO" id="GO:0003899">
    <property type="term" value="F:DNA-directed RNA polymerase activity"/>
    <property type="evidence" value="ECO:0007669"/>
    <property type="project" value="InterPro"/>
</dbReference>
<evidence type="ECO:0000256" key="1">
    <source>
        <dbReference type="ARBA" id="ARBA00022478"/>
    </source>
</evidence>
<dbReference type="Proteomes" id="UP000070248">
    <property type="component" value="Unassembled WGS sequence"/>
</dbReference>
<dbReference type="AlphaFoldDB" id="A0A133VR44"/>
<dbReference type="Gene3D" id="3.90.940.20">
    <property type="entry name" value="RPB5-like RNA polymerase subunit"/>
    <property type="match status" value="1"/>
</dbReference>
<protein>
    <recommendedName>
        <fullName evidence="4">RNA polymerase subunit H/Rpb5 C-terminal domain-containing protein</fullName>
    </recommendedName>
</protein>
<keyword evidence="1" id="KW-0240">DNA-directed RNA polymerase</keyword>
<gene>
    <name evidence="5" type="ORF">AKJ59_00385</name>
</gene>
<comment type="caution">
    <text evidence="5">The sequence shown here is derived from an EMBL/GenBank/DDBJ whole genome shotgun (WGS) entry which is preliminary data.</text>
</comment>
<comment type="similarity">
    <text evidence="3">Belongs to the archaeal Rpo5/eukaryotic RPB5 RNA polymerase subunit family.</text>
</comment>
<dbReference type="GO" id="GO:0003677">
    <property type="term" value="F:DNA binding"/>
    <property type="evidence" value="ECO:0007669"/>
    <property type="project" value="InterPro"/>
</dbReference>
<feature type="domain" description="RNA polymerase subunit H/Rpb5 C-terminal" evidence="4">
    <location>
        <begin position="2"/>
        <end position="71"/>
    </location>
</feature>
<keyword evidence="6" id="KW-1185">Reference proteome</keyword>
<dbReference type="GO" id="GO:0042797">
    <property type="term" value="P:tRNA transcription by RNA polymerase III"/>
    <property type="evidence" value="ECO:0007669"/>
    <property type="project" value="TreeGrafter"/>
</dbReference>
<sequence length="72" mass="8382">MKHDLVPKHRVLTNEENTAFRKKYNVMNDEQIPTISRFDPVSLALCLRPGEICEITRPSRTSVTSTFYRICI</sequence>
<name>A0A133VR44_9EURY</name>
<dbReference type="SUPFAM" id="SSF55287">
    <property type="entry name" value="RPB5-like RNA polymerase subunit"/>
    <property type="match status" value="1"/>
</dbReference>
<dbReference type="InterPro" id="IPR035913">
    <property type="entry name" value="RPB5-like_sf"/>
</dbReference>
<evidence type="ECO:0000256" key="2">
    <source>
        <dbReference type="ARBA" id="ARBA00023163"/>
    </source>
</evidence>
<dbReference type="GO" id="GO:0000428">
    <property type="term" value="C:DNA-directed RNA polymerase complex"/>
    <property type="evidence" value="ECO:0007669"/>
    <property type="project" value="UniProtKB-KW"/>
</dbReference>
<dbReference type="InterPro" id="IPR000783">
    <property type="entry name" value="RNA_pol_subH/Rpb5_C"/>
</dbReference>
<dbReference type="GO" id="GO:0006366">
    <property type="term" value="P:transcription by RNA polymerase II"/>
    <property type="evidence" value="ECO:0007669"/>
    <property type="project" value="TreeGrafter"/>
</dbReference>
<dbReference type="InterPro" id="IPR020608">
    <property type="entry name" value="RNA_pol_subH/Rpb5_CS"/>
</dbReference>
<dbReference type="PANTHER" id="PTHR10535:SF0">
    <property type="entry name" value="DNA-DIRECTED RNA POLYMERASES I, II, AND III SUBUNIT RPABC1"/>
    <property type="match status" value="1"/>
</dbReference>
<organism evidence="5 6">
    <name type="scientific">candidate division MSBL1 archaeon SCGC-AAA385M02</name>
    <dbReference type="NCBI Taxonomy" id="1698287"/>
    <lineage>
        <taxon>Archaea</taxon>
        <taxon>Methanobacteriati</taxon>
        <taxon>Methanobacteriota</taxon>
        <taxon>candidate division MSBL1</taxon>
    </lineage>
</organism>
<evidence type="ECO:0000313" key="5">
    <source>
        <dbReference type="EMBL" id="KXB08900.1"/>
    </source>
</evidence>
<reference evidence="5 6" key="1">
    <citation type="journal article" date="2016" name="Sci. Rep.">
        <title>Metabolic traits of an uncultured archaeal lineage -MSBL1- from brine pools of the Red Sea.</title>
        <authorList>
            <person name="Mwirichia R."/>
            <person name="Alam I."/>
            <person name="Rashid M."/>
            <person name="Vinu M."/>
            <person name="Ba-Alawi W."/>
            <person name="Anthony Kamau A."/>
            <person name="Kamanda Ngugi D."/>
            <person name="Goker M."/>
            <person name="Klenk H.P."/>
            <person name="Bajic V."/>
            <person name="Stingl U."/>
        </authorList>
    </citation>
    <scope>NUCLEOTIDE SEQUENCE [LARGE SCALE GENOMIC DNA]</scope>
    <source>
        <strain evidence="5">SCGC-AAA385M02</strain>
    </source>
</reference>
<proteinExistence type="inferred from homology"/>
<evidence type="ECO:0000259" key="4">
    <source>
        <dbReference type="Pfam" id="PF01191"/>
    </source>
</evidence>
<dbReference type="InterPro" id="IPR014381">
    <property type="entry name" value="Arch_Rpo5/euc_Rpb5"/>
</dbReference>
<accession>A0A133VR44</accession>
<dbReference type="Pfam" id="PF01191">
    <property type="entry name" value="RNA_pol_Rpb5_C"/>
    <property type="match status" value="1"/>
</dbReference>
<dbReference type="GO" id="GO:0006362">
    <property type="term" value="P:transcription elongation by RNA polymerase I"/>
    <property type="evidence" value="ECO:0007669"/>
    <property type="project" value="TreeGrafter"/>
</dbReference>